<keyword evidence="6" id="KW-1185">Reference proteome</keyword>
<dbReference type="EMBL" id="VKAC01000003">
    <property type="protein sequence ID" value="TXR57120.1"/>
    <property type="molecule type" value="Genomic_DNA"/>
</dbReference>
<dbReference type="Pfam" id="PF00005">
    <property type="entry name" value="ABC_tran"/>
    <property type="match status" value="1"/>
</dbReference>
<dbReference type="InterPro" id="IPR027417">
    <property type="entry name" value="P-loop_NTPase"/>
</dbReference>
<dbReference type="InterPro" id="IPR017911">
    <property type="entry name" value="MacB-like_ATP-bd"/>
</dbReference>
<reference evidence="5 6" key="1">
    <citation type="submission" date="2019-07" db="EMBL/GenBank/DDBJ databases">
        <title>Quadrisphaera sp. strain DD2A genome sequencing and assembly.</title>
        <authorList>
            <person name="Kim I."/>
        </authorList>
    </citation>
    <scope>NUCLEOTIDE SEQUENCE [LARGE SCALE GENOMIC DNA]</scope>
    <source>
        <strain evidence="5 6">DD2A</strain>
    </source>
</reference>
<protein>
    <submittedName>
        <fullName evidence="5">ABC transporter ATP-binding protein</fullName>
    </submittedName>
</protein>
<dbReference type="InterPro" id="IPR015854">
    <property type="entry name" value="ABC_transpr_LolD-like"/>
</dbReference>
<feature type="domain" description="ABC transporter" evidence="4">
    <location>
        <begin position="2"/>
        <end position="240"/>
    </location>
</feature>
<evidence type="ECO:0000256" key="1">
    <source>
        <dbReference type="ARBA" id="ARBA00022448"/>
    </source>
</evidence>
<name>A0A5C8ZJV5_9ACTN</name>
<dbReference type="GO" id="GO:0016887">
    <property type="term" value="F:ATP hydrolysis activity"/>
    <property type="evidence" value="ECO:0007669"/>
    <property type="project" value="InterPro"/>
</dbReference>
<dbReference type="PROSITE" id="PS00211">
    <property type="entry name" value="ABC_TRANSPORTER_1"/>
    <property type="match status" value="1"/>
</dbReference>
<comment type="caution">
    <text evidence="5">The sequence shown here is derived from an EMBL/GenBank/DDBJ whole genome shotgun (WGS) entry which is preliminary data.</text>
</comment>
<evidence type="ECO:0000313" key="6">
    <source>
        <dbReference type="Proteomes" id="UP000321234"/>
    </source>
</evidence>
<dbReference type="PROSITE" id="PS50893">
    <property type="entry name" value="ABC_TRANSPORTER_2"/>
    <property type="match status" value="1"/>
</dbReference>
<dbReference type="PANTHER" id="PTHR24220:SF685">
    <property type="entry name" value="ABC TRANSPORTER RELATED"/>
    <property type="match status" value="1"/>
</dbReference>
<evidence type="ECO:0000256" key="2">
    <source>
        <dbReference type="ARBA" id="ARBA00022741"/>
    </source>
</evidence>
<dbReference type="CDD" id="cd03255">
    <property type="entry name" value="ABC_MJ0796_LolCDE_FtsE"/>
    <property type="match status" value="1"/>
</dbReference>
<dbReference type="Gene3D" id="3.40.50.300">
    <property type="entry name" value="P-loop containing nucleotide triphosphate hydrolases"/>
    <property type="match status" value="1"/>
</dbReference>
<sequence>MITFDDVTLTHPDGAGRVTALDRVHLDVLDGAVTVLTGPSGSGKSSLLAVAAGLVRPDSGRVLLDGHDVARLSPSAAASLRRGRIGVVFQQANLLPSLTVRDQLLVMGELGVVAGGRRRRRRELRERADALLAEVGLDGSGRRRPHQLSGGQRQRVAIARALVHAPSVLLVDEPTSALDSERAAEVVELLVHLTRERRTATLLVTHDLDRLDDVAGLERVVRMRDGRIEAPLPRRAAAQA</sequence>
<dbReference type="Proteomes" id="UP000321234">
    <property type="component" value="Unassembled WGS sequence"/>
</dbReference>
<dbReference type="SMART" id="SM00382">
    <property type="entry name" value="AAA"/>
    <property type="match status" value="1"/>
</dbReference>
<dbReference type="OrthoDB" id="9802264at2"/>
<dbReference type="InterPro" id="IPR003439">
    <property type="entry name" value="ABC_transporter-like_ATP-bd"/>
</dbReference>
<dbReference type="InterPro" id="IPR017871">
    <property type="entry name" value="ABC_transporter-like_CS"/>
</dbReference>
<keyword evidence="1" id="KW-0813">Transport</keyword>
<dbReference type="PANTHER" id="PTHR24220">
    <property type="entry name" value="IMPORT ATP-BINDING PROTEIN"/>
    <property type="match status" value="1"/>
</dbReference>
<gene>
    <name evidence="5" type="ORF">FMM08_06555</name>
</gene>
<dbReference type="GO" id="GO:0022857">
    <property type="term" value="F:transmembrane transporter activity"/>
    <property type="evidence" value="ECO:0007669"/>
    <property type="project" value="TreeGrafter"/>
</dbReference>
<keyword evidence="3 5" id="KW-0067">ATP-binding</keyword>
<evidence type="ECO:0000256" key="3">
    <source>
        <dbReference type="ARBA" id="ARBA00022840"/>
    </source>
</evidence>
<dbReference type="InterPro" id="IPR003593">
    <property type="entry name" value="AAA+_ATPase"/>
</dbReference>
<proteinExistence type="predicted"/>
<evidence type="ECO:0000313" key="5">
    <source>
        <dbReference type="EMBL" id="TXR57120.1"/>
    </source>
</evidence>
<dbReference type="GO" id="GO:0005886">
    <property type="term" value="C:plasma membrane"/>
    <property type="evidence" value="ECO:0007669"/>
    <property type="project" value="TreeGrafter"/>
</dbReference>
<keyword evidence="2" id="KW-0547">Nucleotide-binding</keyword>
<evidence type="ECO:0000259" key="4">
    <source>
        <dbReference type="PROSITE" id="PS50893"/>
    </source>
</evidence>
<dbReference type="RefSeq" id="WP_147925540.1">
    <property type="nucleotide sequence ID" value="NZ_VKAC01000003.1"/>
</dbReference>
<dbReference type="AlphaFoldDB" id="A0A5C8ZJV5"/>
<organism evidence="5 6">
    <name type="scientific">Quadrisphaera setariae</name>
    <dbReference type="NCBI Taxonomy" id="2593304"/>
    <lineage>
        <taxon>Bacteria</taxon>
        <taxon>Bacillati</taxon>
        <taxon>Actinomycetota</taxon>
        <taxon>Actinomycetes</taxon>
        <taxon>Kineosporiales</taxon>
        <taxon>Kineosporiaceae</taxon>
        <taxon>Quadrisphaera</taxon>
    </lineage>
</organism>
<accession>A0A5C8ZJV5</accession>
<dbReference type="GO" id="GO:0005524">
    <property type="term" value="F:ATP binding"/>
    <property type="evidence" value="ECO:0007669"/>
    <property type="project" value="UniProtKB-KW"/>
</dbReference>
<dbReference type="SUPFAM" id="SSF52540">
    <property type="entry name" value="P-loop containing nucleoside triphosphate hydrolases"/>
    <property type="match status" value="1"/>
</dbReference>